<proteinExistence type="inferred from homology"/>
<dbReference type="HOGENOM" id="CLU_028431_2_0_1"/>
<feature type="transmembrane region" description="Helical" evidence="6">
    <location>
        <begin position="120"/>
        <end position="143"/>
    </location>
</feature>
<dbReference type="Proteomes" id="UP000015101">
    <property type="component" value="Unassembled WGS sequence"/>
</dbReference>
<evidence type="ECO:0000313" key="8">
    <source>
        <dbReference type="EnsemblMetazoa" id="HelroP104248"/>
    </source>
</evidence>
<sequence length="179" mass="21037">MAQVKKYVQDVRKVIDDALKHDNVATRLLQQLEDKTGVKKINFVFGLIVFIAIYLMVGFGGDFLCNFLGFLYPAYASIKAVESKEKDDDTKWLTYWVVYSIFHLLEYFTDIFLFWIPLYWFFKCAFLVYCMIPTSFNGSITIYNKVIRPYVLRYEKTVDSHLDKAKEVVKDIAKELKTN</sequence>
<evidence type="ECO:0000313" key="7">
    <source>
        <dbReference type="EMBL" id="ESN91013.1"/>
    </source>
</evidence>
<evidence type="ECO:0000313" key="9">
    <source>
        <dbReference type="Proteomes" id="UP000015101"/>
    </source>
</evidence>
<keyword evidence="9" id="KW-1185">Reference proteome</keyword>
<evidence type="ECO:0000256" key="5">
    <source>
        <dbReference type="ARBA" id="ARBA00023136"/>
    </source>
</evidence>
<evidence type="ECO:0000256" key="6">
    <source>
        <dbReference type="RuleBase" id="RU362006"/>
    </source>
</evidence>
<dbReference type="AlphaFoldDB" id="T1EDK6"/>
<comment type="similarity">
    <text evidence="2 6">Belongs to the DP1 family.</text>
</comment>
<feature type="transmembrane region" description="Helical" evidence="6">
    <location>
        <begin position="43"/>
        <end position="72"/>
    </location>
</feature>
<dbReference type="EMBL" id="KB097731">
    <property type="protein sequence ID" value="ESN91013.1"/>
    <property type="molecule type" value="Genomic_DNA"/>
</dbReference>
<dbReference type="OrthoDB" id="10009287at2759"/>
<dbReference type="GeneID" id="20194658"/>
<keyword evidence="5 6" id="KW-0472">Membrane</keyword>
<dbReference type="KEGG" id="hro:HELRODRAFT_104248"/>
<dbReference type="CTD" id="20194658"/>
<protein>
    <recommendedName>
        <fullName evidence="6">Receptor expression-enhancing protein</fullName>
    </recommendedName>
</protein>
<dbReference type="Pfam" id="PF03134">
    <property type="entry name" value="TB2_DP1_HVA22"/>
    <property type="match status" value="1"/>
</dbReference>
<comment type="subcellular location">
    <subcellularLocation>
        <location evidence="1 6">Membrane</location>
        <topology evidence="1 6">Multi-pass membrane protein</topology>
    </subcellularLocation>
</comment>
<keyword evidence="4 6" id="KW-1133">Transmembrane helix</keyword>
<accession>T1EDK6</accession>
<evidence type="ECO:0000256" key="3">
    <source>
        <dbReference type="ARBA" id="ARBA00022692"/>
    </source>
</evidence>
<reference evidence="7 9" key="2">
    <citation type="journal article" date="2013" name="Nature">
        <title>Insights into bilaterian evolution from three spiralian genomes.</title>
        <authorList>
            <person name="Simakov O."/>
            <person name="Marletaz F."/>
            <person name="Cho S.J."/>
            <person name="Edsinger-Gonzales E."/>
            <person name="Havlak P."/>
            <person name="Hellsten U."/>
            <person name="Kuo D.H."/>
            <person name="Larsson T."/>
            <person name="Lv J."/>
            <person name="Arendt D."/>
            <person name="Savage R."/>
            <person name="Osoegawa K."/>
            <person name="de Jong P."/>
            <person name="Grimwood J."/>
            <person name="Chapman J.A."/>
            <person name="Shapiro H."/>
            <person name="Aerts A."/>
            <person name="Otillar R.P."/>
            <person name="Terry A.Y."/>
            <person name="Boore J.L."/>
            <person name="Grigoriev I.V."/>
            <person name="Lindberg D.R."/>
            <person name="Seaver E.C."/>
            <person name="Weisblat D.A."/>
            <person name="Putnam N.H."/>
            <person name="Rokhsar D.S."/>
        </authorList>
    </citation>
    <scope>NUCLEOTIDE SEQUENCE</scope>
</reference>
<evidence type="ECO:0000256" key="4">
    <source>
        <dbReference type="ARBA" id="ARBA00022989"/>
    </source>
</evidence>
<dbReference type="FunCoup" id="T1EDK6">
    <property type="interactions" value="562"/>
</dbReference>
<dbReference type="PANTHER" id="PTHR12300:SF161">
    <property type="entry name" value="RECEPTOR EXPRESSION-ENHANCING PROTEIN"/>
    <property type="match status" value="1"/>
</dbReference>
<dbReference type="GO" id="GO:0016020">
    <property type="term" value="C:membrane"/>
    <property type="evidence" value="ECO:0007669"/>
    <property type="project" value="UniProtKB-SubCell"/>
</dbReference>
<dbReference type="eggNOG" id="KOG1725">
    <property type="taxonomic scope" value="Eukaryota"/>
</dbReference>
<dbReference type="InterPro" id="IPR004345">
    <property type="entry name" value="TB2_DP1_HVA22"/>
</dbReference>
<name>T1EDK6_HELRO</name>
<gene>
    <name evidence="8" type="primary">20194658</name>
    <name evidence="7" type="ORF">HELRODRAFT_104248</name>
</gene>
<reference evidence="8" key="3">
    <citation type="submission" date="2015-06" db="UniProtKB">
        <authorList>
            <consortium name="EnsemblMetazoa"/>
        </authorList>
    </citation>
    <scope>IDENTIFICATION</scope>
</reference>
<dbReference type="PANTHER" id="PTHR12300">
    <property type="entry name" value="HVA22-LIKE PROTEINS"/>
    <property type="match status" value="1"/>
</dbReference>
<keyword evidence="3 6" id="KW-0812">Transmembrane</keyword>
<dbReference type="OMA" id="CMIPGPW"/>
<evidence type="ECO:0000256" key="2">
    <source>
        <dbReference type="ARBA" id="ARBA00008573"/>
    </source>
</evidence>
<dbReference type="EnsemblMetazoa" id="HelroT104248">
    <property type="protein sequence ID" value="HelroP104248"/>
    <property type="gene ID" value="HelroG104248"/>
</dbReference>
<dbReference type="RefSeq" id="XP_009030877.1">
    <property type="nucleotide sequence ID" value="XM_009032629.1"/>
</dbReference>
<dbReference type="EMBL" id="AMQM01008158">
    <property type="status" value="NOT_ANNOTATED_CDS"/>
    <property type="molecule type" value="Genomic_DNA"/>
</dbReference>
<reference evidence="9" key="1">
    <citation type="submission" date="2012-12" db="EMBL/GenBank/DDBJ databases">
        <authorList>
            <person name="Hellsten U."/>
            <person name="Grimwood J."/>
            <person name="Chapman J.A."/>
            <person name="Shapiro H."/>
            <person name="Aerts A."/>
            <person name="Otillar R.P."/>
            <person name="Terry A.Y."/>
            <person name="Boore J.L."/>
            <person name="Simakov O."/>
            <person name="Marletaz F."/>
            <person name="Cho S.-J."/>
            <person name="Edsinger-Gonzales E."/>
            <person name="Havlak P."/>
            <person name="Kuo D.-H."/>
            <person name="Larsson T."/>
            <person name="Lv J."/>
            <person name="Arendt D."/>
            <person name="Savage R."/>
            <person name="Osoegawa K."/>
            <person name="de Jong P."/>
            <person name="Lindberg D.R."/>
            <person name="Seaver E.C."/>
            <person name="Weisblat D.A."/>
            <person name="Putnam N.H."/>
            <person name="Grigoriev I.V."/>
            <person name="Rokhsar D.S."/>
        </authorList>
    </citation>
    <scope>NUCLEOTIDE SEQUENCE</scope>
</reference>
<evidence type="ECO:0000256" key="1">
    <source>
        <dbReference type="ARBA" id="ARBA00004141"/>
    </source>
</evidence>
<organism evidence="8 9">
    <name type="scientific">Helobdella robusta</name>
    <name type="common">Californian leech</name>
    <dbReference type="NCBI Taxonomy" id="6412"/>
    <lineage>
        <taxon>Eukaryota</taxon>
        <taxon>Metazoa</taxon>
        <taxon>Spiralia</taxon>
        <taxon>Lophotrochozoa</taxon>
        <taxon>Annelida</taxon>
        <taxon>Clitellata</taxon>
        <taxon>Hirudinea</taxon>
        <taxon>Rhynchobdellida</taxon>
        <taxon>Glossiphoniidae</taxon>
        <taxon>Helobdella</taxon>
    </lineage>
</organism>
<dbReference type="InParanoid" id="T1EDK6"/>